<dbReference type="Proteomes" id="UP001165136">
    <property type="component" value="Unassembled WGS sequence"/>
</dbReference>
<proteinExistence type="inferred from homology"/>
<dbReference type="Gene3D" id="3.40.190.10">
    <property type="entry name" value="Periplasmic binding protein-like II"/>
    <property type="match status" value="2"/>
</dbReference>
<name>A0A9W6R490_9PSEU</name>
<dbReference type="AlphaFoldDB" id="A0A9W6R490"/>
<dbReference type="InterPro" id="IPR036390">
    <property type="entry name" value="WH_DNA-bd_sf"/>
</dbReference>
<dbReference type="Pfam" id="PF03466">
    <property type="entry name" value="LysR_substrate"/>
    <property type="match status" value="1"/>
</dbReference>
<protein>
    <submittedName>
        <fullName evidence="6">LysR family transcriptional regulator</fullName>
    </submittedName>
</protein>
<evidence type="ECO:0000313" key="7">
    <source>
        <dbReference type="Proteomes" id="UP001165136"/>
    </source>
</evidence>
<keyword evidence="3" id="KW-0238">DNA-binding</keyword>
<comment type="caution">
    <text evidence="6">The sequence shown here is derived from an EMBL/GenBank/DDBJ whole genome shotgun (WGS) entry which is preliminary data.</text>
</comment>
<dbReference type="InterPro" id="IPR005119">
    <property type="entry name" value="LysR_subst-bd"/>
</dbReference>
<gene>
    <name evidence="6" type="ORF">Atai01_52150</name>
</gene>
<evidence type="ECO:0000256" key="2">
    <source>
        <dbReference type="ARBA" id="ARBA00023015"/>
    </source>
</evidence>
<dbReference type="PANTHER" id="PTHR30346">
    <property type="entry name" value="TRANSCRIPTIONAL DUAL REGULATOR HCAR-RELATED"/>
    <property type="match status" value="1"/>
</dbReference>
<dbReference type="EMBL" id="BSTI01000012">
    <property type="protein sequence ID" value="GLY68596.1"/>
    <property type="molecule type" value="Genomic_DNA"/>
</dbReference>
<keyword evidence="7" id="KW-1185">Reference proteome</keyword>
<evidence type="ECO:0000259" key="5">
    <source>
        <dbReference type="PROSITE" id="PS50931"/>
    </source>
</evidence>
<dbReference type="SUPFAM" id="SSF46785">
    <property type="entry name" value="Winged helix' DNA-binding domain"/>
    <property type="match status" value="1"/>
</dbReference>
<dbReference type="PROSITE" id="PS50931">
    <property type="entry name" value="HTH_LYSR"/>
    <property type="match status" value="1"/>
</dbReference>
<keyword evidence="4" id="KW-0804">Transcription</keyword>
<evidence type="ECO:0000313" key="6">
    <source>
        <dbReference type="EMBL" id="GLY68596.1"/>
    </source>
</evidence>
<reference evidence="6" key="1">
    <citation type="submission" date="2023-03" db="EMBL/GenBank/DDBJ databases">
        <title>Amycolatopsis taiwanensis NBRC 103393.</title>
        <authorList>
            <person name="Ichikawa N."/>
            <person name="Sato H."/>
            <person name="Tonouchi N."/>
        </authorList>
    </citation>
    <scope>NUCLEOTIDE SEQUENCE</scope>
    <source>
        <strain evidence="6">NBRC 103393</strain>
    </source>
</reference>
<dbReference type="GO" id="GO:0032993">
    <property type="term" value="C:protein-DNA complex"/>
    <property type="evidence" value="ECO:0007669"/>
    <property type="project" value="TreeGrafter"/>
</dbReference>
<dbReference type="GO" id="GO:0003677">
    <property type="term" value="F:DNA binding"/>
    <property type="evidence" value="ECO:0007669"/>
    <property type="project" value="UniProtKB-KW"/>
</dbReference>
<evidence type="ECO:0000256" key="1">
    <source>
        <dbReference type="ARBA" id="ARBA00009437"/>
    </source>
</evidence>
<evidence type="ECO:0000256" key="3">
    <source>
        <dbReference type="ARBA" id="ARBA00023125"/>
    </source>
</evidence>
<dbReference type="InterPro" id="IPR011991">
    <property type="entry name" value="ArsR-like_HTH"/>
</dbReference>
<accession>A0A9W6R490</accession>
<sequence length="309" mass="33171">MHNYFMDEWRGLLALEALRDHGTVTLAAEVLRLSPSAVSQQLKRLEHGTGRTLTVQTGRTLTLTPAAYALLEAALPHARALSEQLRPPSTSGTSPTGHVRVAAFTTALRAGVLAGVADLRRAHPGLMCTLVEADPDRAHEYLVRGTVDVAVVHHWHGQPRPVHPELTHTPVAADVADIVCRDDDPLMTSAPFEELASRDWISTGPGTICHDWLCHLFAHAGHRPTIATHLTDFAQHVDAVTAGLGIALVPRLGRPDLPDGVAAIPHPSAPKRMLATATRTNQATDPAIATVRDHLGEILASGTHDRPDN</sequence>
<dbReference type="GO" id="GO:0003700">
    <property type="term" value="F:DNA-binding transcription factor activity"/>
    <property type="evidence" value="ECO:0007669"/>
    <property type="project" value="InterPro"/>
</dbReference>
<dbReference type="InterPro" id="IPR000847">
    <property type="entry name" value="LysR_HTH_N"/>
</dbReference>
<dbReference type="Pfam" id="PF00126">
    <property type="entry name" value="HTH_1"/>
    <property type="match status" value="1"/>
</dbReference>
<dbReference type="Gene3D" id="1.10.10.10">
    <property type="entry name" value="Winged helix-like DNA-binding domain superfamily/Winged helix DNA-binding domain"/>
    <property type="match status" value="1"/>
</dbReference>
<dbReference type="CDD" id="cd00090">
    <property type="entry name" value="HTH_ARSR"/>
    <property type="match status" value="1"/>
</dbReference>
<dbReference type="SUPFAM" id="SSF53850">
    <property type="entry name" value="Periplasmic binding protein-like II"/>
    <property type="match status" value="1"/>
</dbReference>
<dbReference type="PANTHER" id="PTHR30346:SF29">
    <property type="entry name" value="LYSR SUBSTRATE-BINDING"/>
    <property type="match status" value="1"/>
</dbReference>
<organism evidence="6 7">
    <name type="scientific">Amycolatopsis taiwanensis</name>
    <dbReference type="NCBI Taxonomy" id="342230"/>
    <lineage>
        <taxon>Bacteria</taxon>
        <taxon>Bacillati</taxon>
        <taxon>Actinomycetota</taxon>
        <taxon>Actinomycetes</taxon>
        <taxon>Pseudonocardiales</taxon>
        <taxon>Pseudonocardiaceae</taxon>
        <taxon>Amycolatopsis</taxon>
    </lineage>
</organism>
<comment type="similarity">
    <text evidence="1">Belongs to the LysR transcriptional regulatory family.</text>
</comment>
<evidence type="ECO:0000256" key="4">
    <source>
        <dbReference type="ARBA" id="ARBA00023163"/>
    </source>
</evidence>
<feature type="domain" description="HTH lysR-type" evidence="5">
    <location>
        <begin position="7"/>
        <end position="64"/>
    </location>
</feature>
<keyword evidence="2" id="KW-0805">Transcription regulation</keyword>
<dbReference type="InterPro" id="IPR036388">
    <property type="entry name" value="WH-like_DNA-bd_sf"/>
</dbReference>